<dbReference type="KEGG" id="psco:LY89DRAFT_683928"/>
<keyword evidence="2 7" id="KW-0812">Transmembrane</keyword>
<feature type="domain" description="Rhodopsin" evidence="8">
    <location>
        <begin position="26"/>
        <end position="270"/>
    </location>
</feature>
<feature type="transmembrane region" description="Helical" evidence="7">
    <location>
        <begin position="244"/>
        <end position="263"/>
    </location>
</feature>
<proteinExistence type="inferred from homology"/>
<feature type="transmembrane region" description="Helical" evidence="7">
    <location>
        <begin position="131"/>
        <end position="153"/>
    </location>
</feature>
<dbReference type="InterPro" id="IPR052337">
    <property type="entry name" value="SAT4-like"/>
</dbReference>
<evidence type="ECO:0000256" key="6">
    <source>
        <dbReference type="SAM" id="MobiDB-lite"/>
    </source>
</evidence>
<feature type="transmembrane region" description="Helical" evidence="7">
    <location>
        <begin position="94"/>
        <end position="119"/>
    </location>
</feature>
<dbReference type="InParanoid" id="A0A194XCR5"/>
<dbReference type="Proteomes" id="UP000070700">
    <property type="component" value="Unassembled WGS sequence"/>
</dbReference>
<feature type="transmembrane region" description="Helical" evidence="7">
    <location>
        <begin position="6"/>
        <end position="30"/>
    </location>
</feature>
<evidence type="ECO:0000256" key="1">
    <source>
        <dbReference type="ARBA" id="ARBA00004141"/>
    </source>
</evidence>
<keyword evidence="4 7" id="KW-0472">Membrane</keyword>
<reference evidence="9 10" key="1">
    <citation type="submission" date="2015-10" db="EMBL/GenBank/DDBJ databases">
        <title>Full genome of DAOMC 229536 Phialocephala scopiformis, a fungal endophyte of spruce producing the potent anti-insectan compound rugulosin.</title>
        <authorList>
            <consortium name="DOE Joint Genome Institute"/>
            <person name="Walker A.K."/>
            <person name="Frasz S.L."/>
            <person name="Seifert K.A."/>
            <person name="Miller J.D."/>
            <person name="Mondo S.J."/>
            <person name="Labutti K."/>
            <person name="Lipzen A."/>
            <person name="Dockter R."/>
            <person name="Kennedy M."/>
            <person name="Grigoriev I.V."/>
            <person name="Spatafora J.W."/>
        </authorList>
    </citation>
    <scope>NUCLEOTIDE SEQUENCE [LARGE SCALE GENOMIC DNA]</scope>
    <source>
        <strain evidence="9 10">CBS 120377</strain>
    </source>
</reference>
<feature type="transmembrane region" description="Helical" evidence="7">
    <location>
        <begin position="42"/>
        <end position="66"/>
    </location>
</feature>
<evidence type="ECO:0000256" key="5">
    <source>
        <dbReference type="ARBA" id="ARBA00038359"/>
    </source>
</evidence>
<dbReference type="OrthoDB" id="10017208at2759"/>
<dbReference type="GO" id="GO:0016020">
    <property type="term" value="C:membrane"/>
    <property type="evidence" value="ECO:0007669"/>
    <property type="project" value="UniProtKB-SubCell"/>
</dbReference>
<evidence type="ECO:0000313" key="10">
    <source>
        <dbReference type="Proteomes" id="UP000070700"/>
    </source>
</evidence>
<keyword evidence="10" id="KW-1185">Reference proteome</keyword>
<dbReference type="RefSeq" id="XP_018072309.1">
    <property type="nucleotide sequence ID" value="XM_018214781.1"/>
</dbReference>
<comment type="subcellular location">
    <subcellularLocation>
        <location evidence="1">Membrane</location>
        <topology evidence="1">Multi-pass membrane protein</topology>
    </subcellularLocation>
</comment>
<evidence type="ECO:0000256" key="7">
    <source>
        <dbReference type="SAM" id="Phobius"/>
    </source>
</evidence>
<evidence type="ECO:0000313" key="9">
    <source>
        <dbReference type="EMBL" id="KUJ17954.1"/>
    </source>
</evidence>
<keyword evidence="3 7" id="KW-1133">Transmembrane helix</keyword>
<evidence type="ECO:0000259" key="8">
    <source>
        <dbReference type="Pfam" id="PF20684"/>
    </source>
</evidence>
<evidence type="ECO:0000256" key="3">
    <source>
        <dbReference type="ARBA" id="ARBA00022989"/>
    </source>
</evidence>
<organism evidence="9 10">
    <name type="scientific">Mollisia scopiformis</name>
    <name type="common">Conifer needle endophyte fungus</name>
    <name type="synonym">Phialocephala scopiformis</name>
    <dbReference type="NCBI Taxonomy" id="149040"/>
    <lineage>
        <taxon>Eukaryota</taxon>
        <taxon>Fungi</taxon>
        <taxon>Dikarya</taxon>
        <taxon>Ascomycota</taxon>
        <taxon>Pezizomycotina</taxon>
        <taxon>Leotiomycetes</taxon>
        <taxon>Helotiales</taxon>
        <taxon>Mollisiaceae</taxon>
        <taxon>Mollisia</taxon>
    </lineage>
</organism>
<dbReference type="AlphaFoldDB" id="A0A194XCR5"/>
<evidence type="ECO:0000256" key="2">
    <source>
        <dbReference type="ARBA" id="ARBA00022692"/>
    </source>
</evidence>
<name>A0A194XCR5_MOLSC</name>
<dbReference type="GeneID" id="28824507"/>
<feature type="transmembrane region" description="Helical" evidence="7">
    <location>
        <begin position="209"/>
        <end position="232"/>
    </location>
</feature>
<dbReference type="PANTHER" id="PTHR33048">
    <property type="entry name" value="PTH11-LIKE INTEGRAL MEMBRANE PROTEIN (AFU_ORTHOLOGUE AFUA_5G11245)"/>
    <property type="match status" value="1"/>
</dbReference>
<feature type="region of interest" description="Disordered" evidence="6">
    <location>
        <begin position="292"/>
        <end position="336"/>
    </location>
</feature>
<dbReference type="EMBL" id="KQ947413">
    <property type="protein sequence ID" value="KUJ17954.1"/>
    <property type="molecule type" value="Genomic_DNA"/>
</dbReference>
<feature type="transmembrane region" description="Helical" evidence="7">
    <location>
        <begin position="173"/>
        <end position="197"/>
    </location>
</feature>
<comment type="similarity">
    <text evidence="5">Belongs to the SAT4 family.</text>
</comment>
<evidence type="ECO:0000256" key="4">
    <source>
        <dbReference type="ARBA" id="ARBA00023136"/>
    </source>
</evidence>
<gene>
    <name evidence="9" type="ORF">LY89DRAFT_683928</name>
</gene>
<feature type="compositionally biased region" description="Basic and acidic residues" evidence="6">
    <location>
        <begin position="292"/>
        <end position="311"/>
    </location>
</feature>
<protein>
    <recommendedName>
        <fullName evidence="8">Rhodopsin domain-containing protein</fullName>
    </recommendedName>
</protein>
<accession>A0A194XCR5</accession>
<dbReference type="PANTHER" id="PTHR33048:SF47">
    <property type="entry name" value="INTEGRAL MEMBRANE PROTEIN-RELATED"/>
    <property type="match status" value="1"/>
</dbReference>
<sequence length="355" mass="39433">MLDTRAKTIVVVSAVLGFLATLMVILRFWARYLKRQKFGIDDVLLIVALCLTLGVVTIDIITATWARVGEHEITVPSGPAKGDPLPWEIKRESITLWSIEILHTCAMPAIKAYTLAFYLRIFHVSRGFRTSVYVMGAYVFCWWISVLLVTIFQCLPVGPVHTLDSKCIDVLKFFRVAAVTNVISDVIIILMPIPVVLKLQLPIGQKIAVVAIFCTSSLVIVAGIGRTVAYFSVAHNLDFSYHDYYTIIWTSIEPCMGVIGACLPSLRPIFLGFSPESLVGSIRSVLSLRSMGSRDSRGRSKKDSQRLREPSESVDGASGKSFENIHDKFPSEGLSQVQHMDRVVELDERGQVIDV</sequence>
<dbReference type="InterPro" id="IPR049326">
    <property type="entry name" value="Rhodopsin_dom_fungi"/>
</dbReference>
<dbReference type="Pfam" id="PF20684">
    <property type="entry name" value="Fung_rhodopsin"/>
    <property type="match status" value="1"/>
</dbReference>